<protein>
    <submittedName>
        <fullName evidence="1">Uncharacterized protein</fullName>
    </submittedName>
</protein>
<evidence type="ECO:0000313" key="1">
    <source>
        <dbReference type="EMBL" id="TDA40380.1"/>
    </source>
</evidence>
<dbReference type="Proteomes" id="UP000317265">
    <property type="component" value="Unassembled WGS sequence"/>
</dbReference>
<name>A0A523BIM5_9CREN</name>
<organism evidence="1 2">
    <name type="scientific">Thermoproteota archaeon</name>
    <dbReference type="NCBI Taxonomy" id="2056631"/>
    <lineage>
        <taxon>Archaea</taxon>
        <taxon>Thermoproteota</taxon>
    </lineage>
</organism>
<comment type="caution">
    <text evidence="1">The sequence shown here is derived from an EMBL/GenBank/DDBJ whole genome shotgun (WGS) entry which is preliminary data.</text>
</comment>
<accession>A0A523BIM5</accession>
<proteinExistence type="predicted"/>
<dbReference type="AlphaFoldDB" id="A0A523BIM5"/>
<sequence>MLFLHHLNYTNILESIKIVQVSLEGDYLRIYVINRGGINATIDSVYIEDANGKLITRYSVYYEIPANEEATITIPKGDIDLTKPYIFKLASQRGTLTSYLTLVQLSMILPTPKLFTYYPLSYVISTGSYIGGSLPDSVKYIDDNYFSMNSSPSIVGINYYPSGYTVHYGSYVNGSIELLKNQDYQSMFFLSQPYSQINRTYFSSNYNIINGSLLSGSLSDTYYLDNNRMSFSASKFVSSVYYPISNMNFTYNASNWYGYTSEFSPTILSSTVTLKSSGLVSANQRAITRTNDPNKTIHVVYSNGTYLGYSLSVDNGMTFVDQWFISNGSGYELGYNPSIASDINNNIHITYQNDSVSPRAIEYILFSYNSSYGGNPITSTSYQIIDGSCEWAAHFIAMSSNISQLSLYIRNASTSSSRLQVEIRKVFTNGTPDMSSSGLIANAILTDIPTSFTWVNVSINANLTKGSQYAIVLSTNGIFHWAYTSTSYIGSLGGWYYTTSWTIYPASHFCFMIPGWYGWISSTPITIYSAAGVTVQRPVIALYPYLTSLDQSFYSTSSYSNVYGNYYYAQSFKPSSSVLSGVMLYLYNGSGSPNDHLYIEIRKSNGSYPDMSSSGIITSGRIDFGR</sequence>
<evidence type="ECO:0000313" key="2">
    <source>
        <dbReference type="Proteomes" id="UP000317265"/>
    </source>
</evidence>
<gene>
    <name evidence="1" type="ORF">DSO09_00655</name>
</gene>
<dbReference type="EMBL" id="QNVI01000006">
    <property type="protein sequence ID" value="TDA40380.1"/>
    <property type="molecule type" value="Genomic_DNA"/>
</dbReference>
<reference evidence="1 2" key="1">
    <citation type="journal article" date="2019" name="Nat. Microbiol.">
        <title>Expanding anaerobic alkane metabolism in the domain of Archaea.</title>
        <authorList>
            <person name="Wang Y."/>
            <person name="Wegener G."/>
            <person name="Hou J."/>
            <person name="Wang F."/>
            <person name="Xiao X."/>
        </authorList>
    </citation>
    <scope>NUCLEOTIDE SEQUENCE [LARGE SCALE GENOMIC DNA]</scope>
    <source>
        <strain evidence="1">WYZ-LMO11</strain>
    </source>
</reference>
<feature type="non-terminal residue" evidence="1">
    <location>
        <position position="626"/>
    </location>
</feature>